<dbReference type="PANTHER" id="PTHR13477">
    <property type="entry name" value="MITOCHONDRIAL 39S RIBOSOMAL PROTEIN L49"/>
    <property type="match status" value="1"/>
</dbReference>
<evidence type="ECO:0000313" key="10">
    <source>
        <dbReference type="Proteomes" id="UP000078542"/>
    </source>
</evidence>
<evidence type="ECO:0000256" key="3">
    <source>
        <dbReference type="ARBA" id="ARBA00022980"/>
    </source>
</evidence>
<dbReference type="EMBL" id="KQ978251">
    <property type="protein sequence ID" value="KYM95994.1"/>
    <property type="molecule type" value="Genomic_DNA"/>
</dbReference>
<dbReference type="STRING" id="456900.A0A195C548"/>
<sequence length="194" mass="22613">RRPLFTIVFKMAALRVFARGNLVAVSNSVQLLNCVTTTRVSQIQHRWASYKSSSKYTTPEDYTDYDITKDENEWKYVERLFGPKIIPKPAENNEFPSGYKPASASPTDNAYFIERSKNHMQSVYLYRNPRGTKRVTKITKIQGNIWDLERDLKQHVEEHTRKKIASQIHEFAGTIKIKGDYVNCIKEWMNTKGF</sequence>
<dbReference type="Pfam" id="PF05046">
    <property type="entry name" value="Img2"/>
    <property type="match status" value="1"/>
</dbReference>
<dbReference type="FunFam" id="3.30.780.10:FF:000009">
    <property type="entry name" value="39S ribosomal protein L49, mitochondrial"/>
    <property type="match status" value="1"/>
</dbReference>
<feature type="non-terminal residue" evidence="9">
    <location>
        <position position="1"/>
    </location>
</feature>
<reference evidence="9 10" key="1">
    <citation type="submission" date="2016-03" db="EMBL/GenBank/DDBJ databases">
        <title>Cyphomyrmex costatus WGS genome.</title>
        <authorList>
            <person name="Nygaard S."/>
            <person name="Hu H."/>
            <person name="Boomsma J."/>
            <person name="Zhang G."/>
        </authorList>
    </citation>
    <scope>NUCLEOTIDE SEQUENCE [LARGE SCALE GENOMIC DNA]</scope>
    <source>
        <strain evidence="9">MS0001</strain>
        <tissue evidence="9">Whole body</tissue>
    </source>
</reference>
<keyword evidence="8" id="KW-0732">Signal</keyword>
<evidence type="ECO:0000256" key="1">
    <source>
        <dbReference type="ARBA" id="ARBA00004173"/>
    </source>
</evidence>
<comment type="subcellular location">
    <subcellularLocation>
        <location evidence="1">Mitochondrion</location>
    </subcellularLocation>
</comment>
<evidence type="ECO:0000256" key="8">
    <source>
        <dbReference type="SAM" id="SignalP"/>
    </source>
</evidence>
<keyword evidence="4" id="KW-0496">Mitochondrion</keyword>
<organism evidence="9 10">
    <name type="scientific">Cyphomyrmex costatus</name>
    <dbReference type="NCBI Taxonomy" id="456900"/>
    <lineage>
        <taxon>Eukaryota</taxon>
        <taxon>Metazoa</taxon>
        <taxon>Ecdysozoa</taxon>
        <taxon>Arthropoda</taxon>
        <taxon>Hexapoda</taxon>
        <taxon>Insecta</taxon>
        <taxon>Pterygota</taxon>
        <taxon>Neoptera</taxon>
        <taxon>Endopterygota</taxon>
        <taxon>Hymenoptera</taxon>
        <taxon>Apocrita</taxon>
        <taxon>Aculeata</taxon>
        <taxon>Formicoidea</taxon>
        <taxon>Formicidae</taxon>
        <taxon>Myrmicinae</taxon>
        <taxon>Cyphomyrmex</taxon>
    </lineage>
</organism>
<dbReference type="InterPro" id="IPR007740">
    <property type="entry name" value="Ribosomal_mL49"/>
</dbReference>
<dbReference type="Gene3D" id="3.30.780.10">
    <property type="entry name" value="SUI1-like domain"/>
    <property type="match status" value="1"/>
</dbReference>
<dbReference type="GO" id="GO:0003735">
    <property type="term" value="F:structural constituent of ribosome"/>
    <property type="evidence" value="ECO:0007669"/>
    <property type="project" value="InterPro"/>
</dbReference>
<proteinExistence type="inferred from homology"/>
<keyword evidence="5" id="KW-0687">Ribonucleoprotein</keyword>
<dbReference type="PANTHER" id="PTHR13477:SF0">
    <property type="entry name" value="LARGE RIBOSOMAL SUBUNIT PROTEIN ML49"/>
    <property type="match status" value="1"/>
</dbReference>
<feature type="signal peptide" evidence="8">
    <location>
        <begin position="1"/>
        <end position="18"/>
    </location>
</feature>
<protein>
    <recommendedName>
        <fullName evidence="6">Large ribosomal subunit protein mL49</fullName>
    </recommendedName>
    <alternativeName>
        <fullName evidence="7">39S ribosomal protein L49, mitochondrial</fullName>
    </alternativeName>
</protein>
<gene>
    <name evidence="9" type="ORF">ALC62_13442</name>
</gene>
<keyword evidence="10" id="KW-1185">Reference proteome</keyword>
<feature type="chain" id="PRO_5008269840" description="Large ribosomal subunit protein mL49" evidence="8">
    <location>
        <begin position="19"/>
        <end position="194"/>
    </location>
</feature>
<dbReference type="GO" id="GO:0006412">
    <property type="term" value="P:translation"/>
    <property type="evidence" value="ECO:0007669"/>
    <property type="project" value="InterPro"/>
</dbReference>
<dbReference type="AlphaFoldDB" id="A0A195C548"/>
<dbReference type="GO" id="GO:0005762">
    <property type="term" value="C:mitochondrial large ribosomal subunit"/>
    <property type="evidence" value="ECO:0007669"/>
    <property type="project" value="TreeGrafter"/>
</dbReference>
<evidence type="ECO:0000313" key="9">
    <source>
        <dbReference type="EMBL" id="KYM95994.1"/>
    </source>
</evidence>
<accession>A0A195C548</accession>
<evidence type="ECO:0000256" key="7">
    <source>
        <dbReference type="ARBA" id="ARBA00035545"/>
    </source>
</evidence>
<evidence type="ECO:0000256" key="2">
    <source>
        <dbReference type="ARBA" id="ARBA00005677"/>
    </source>
</evidence>
<evidence type="ECO:0000256" key="5">
    <source>
        <dbReference type="ARBA" id="ARBA00023274"/>
    </source>
</evidence>
<dbReference type="Proteomes" id="UP000078542">
    <property type="component" value="Unassembled WGS sequence"/>
</dbReference>
<evidence type="ECO:0000256" key="6">
    <source>
        <dbReference type="ARBA" id="ARBA00035191"/>
    </source>
</evidence>
<keyword evidence="3 9" id="KW-0689">Ribosomal protein</keyword>
<name>A0A195C548_9HYME</name>
<evidence type="ECO:0000256" key="4">
    <source>
        <dbReference type="ARBA" id="ARBA00023128"/>
    </source>
</evidence>
<comment type="similarity">
    <text evidence="2">Belongs to the mitochondrion-specific ribosomal protein mL49 family.</text>
</comment>